<feature type="transmembrane region" description="Helical" evidence="1">
    <location>
        <begin position="141"/>
        <end position="165"/>
    </location>
</feature>
<feature type="transmembrane region" description="Helical" evidence="1">
    <location>
        <begin position="53"/>
        <end position="75"/>
    </location>
</feature>
<name>A0ABS5C9R9_9BACL</name>
<evidence type="ECO:0000256" key="1">
    <source>
        <dbReference type="SAM" id="Phobius"/>
    </source>
</evidence>
<feature type="transmembrane region" description="Helical" evidence="1">
    <location>
        <begin position="356"/>
        <end position="377"/>
    </location>
</feature>
<protein>
    <recommendedName>
        <fullName evidence="4">O-antigen ligase domain-containing protein</fullName>
    </recommendedName>
</protein>
<feature type="transmembrane region" description="Helical" evidence="1">
    <location>
        <begin position="177"/>
        <end position="194"/>
    </location>
</feature>
<dbReference type="Proteomes" id="UP000673394">
    <property type="component" value="Unassembled WGS sequence"/>
</dbReference>
<feature type="transmembrane region" description="Helical" evidence="1">
    <location>
        <begin position="222"/>
        <end position="239"/>
    </location>
</feature>
<evidence type="ECO:0008006" key="4">
    <source>
        <dbReference type="Google" id="ProtNLM"/>
    </source>
</evidence>
<keyword evidence="1" id="KW-0812">Transmembrane</keyword>
<evidence type="ECO:0000313" key="2">
    <source>
        <dbReference type="EMBL" id="MBP3962397.1"/>
    </source>
</evidence>
<comment type="caution">
    <text evidence="2">The sequence shown here is derived from an EMBL/GenBank/DDBJ whole genome shotgun (WGS) entry which is preliminary data.</text>
</comment>
<keyword evidence="1" id="KW-1133">Transmembrane helix</keyword>
<feature type="transmembrane region" description="Helical" evidence="1">
    <location>
        <begin position="321"/>
        <end position="344"/>
    </location>
</feature>
<feature type="transmembrane region" description="Helical" evidence="1">
    <location>
        <begin position="246"/>
        <end position="264"/>
    </location>
</feature>
<organism evidence="2 3">
    <name type="scientific">Paenibacillus lignilyticus</name>
    <dbReference type="NCBI Taxonomy" id="1172615"/>
    <lineage>
        <taxon>Bacteria</taxon>
        <taxon>Bacillati</taxon>
        <taxon>Bacillota</taxon>
        <taxon>Bacilli</taxon>
        <taxon>Bacillales</taxon>
        <taxon>Paenibacillaceae</taxon>
        <taxon>Paenibacillus</taxon>
    </lineage>
</organism>
<sequence>MKPNEMKVDLKGILFTGIIVLMLISLVIPGITGSWVREANSTAFTYAPHYSKLTSLCSSMSIYLLYILLIVCIWSNQKKGKTLLIVYISSLVFIVWGLFAFYEANLQEVLLDDVSINIILIPLFYILGYEKAIFDSAKRLIPFMVVLMVGLIFWSSLSFVFQYGLSTETRTSPSKEMFAVAISAYWCYSLGMSESKKYHRSFKYILGICLLICAFLIRSRSWIIQCILLLYAMLAFSAGKNALLRKIVAAFTVVLVFLLIILLLPNLTGALFDRIGQDTRSGQYETFFSQVDATSLIWGQGRNAGYSFLGITNYRYFDNQFIYIMFHYGIVPVLCLLGIIGGLFRKINKDRFTLEEQAYIVGCRLMSIFFLTALGGLSVYFKFGWNLGTLFVLIFIGRGVAMMSEARERKRDTELRPRNTVIKGAMYDGSRLKMVENNS</sequence>
<feature type="transmembrane region" description="Helical" evidence="1">
    <location>
        <begin position="12"/>
        <end position="33"/>
    </location>
</feature>
<dbReference type="RefSeq" id="WP_210656574.1">
    <property type="nucleotide sequence ID" value="NZ_JAGKSP010000002.1"/>
</dbReference>
<accession>A0ABS5C9R9</accession>
<evidence type="ECO:0000313" key="3">
    <source>
        <dbReference type="Proteomes" id="UP000673394"/>
    </source>
</evidence>
<keyword evidence="1" id="KW-0472">Membrane</keyword>
<feature type="transmembrane region" description="Helical" evidence="1">
    <location>
        <begin position="201"/>
        <end position="217"/>
    </location>
</feature>
<reference evidence="2 3" key="1">
    <citation type="submission" date="2021-04" db="EMBL/GenBank/DDBJ databases">
        <title>Paenibacillus sp. DLE-14 whole genome sequence.</title>
        <authorList>
            <person name="Ham Y.J."/>
        </authorList>
    </citation>
    <scope>NUCLEOTIDE SEQUENCE [LARGE SCALE GENOMIC DNA]</scope>
    <source>
        <strain evidence="2 3">DLE-14</strain>
    </source>
</reference>
<feature type="transmembrane region" description="Helical" evidence="1">
    <location>
        <begin position="383"/>
        <end position="401"/>
    </location>
</feature>
<feature type="transmembrane region" description="Helical" evidence="1">
    <location>
        <begin position="114"/>
        <end position="129"/>
    </location>
</feature>
<proteinExistence type="predicted"/>
<feature type="transmembrane region" description="Helical" evidence="1">
    <location>
        <begin position="82"/>
        <end position="102"/>
    </location>
</feature>
<keyword evidence="3" id="KW-1185">Reference proteome</keyword>
<dbReference type="EMBL" id="JAGKSP010000002">
    <property type="protein sequence ID" value="MBP3962397.1"/>
    <property type="molecule type" value="Genomic_DNA"/>
</dbReference>
<gene>
    <name evidence="2" type="ORF">I8J30_06730</name>
</gene>